<proteinExistence type="predicted"/>
<reference evidence="1 2" key="1">
    <citation type="journal article" date="2016" name="Nat. Commun.">
        <title>Ectomycorrhizal ecology is imprinted in the genome of the dominant symbiotic fungus Cenococcum geophilum.</title>
        <authorList>
            <consortium name="DOE Joint Genome Institute"/>
            <person name="Peter M."/>
            <person name="Kohler A."/>
            <person name="Ohm R.A."/>
            <person name="Kuo A."/>
            <person name="Krutzmann J."/>
            <person name="Morin E."/>
            <person name="Arend M."/>
            <person name="Barry K.W."/>
            <person name="Binder M."/>
            <person name="Choi C."/>
            <person name="Clum A."/>
            <person name="Copeland A."/>
            <person name="Grisel N."/>
            <person name="Haridas S."/>
            <person name="Kipfer T."/>
            <person name="LaButti K."/>
            <person name="Lindquist E."/>
            <person name="Lipzen A."/>
            <person name="Maire R."/>
            <person name="Meier B."/>
            <person name="Mihaltcheva S."/>
            <person name="Molinier V."/>
            <person name="Murat C."/>
            <person name="Poggeler S."/>
            <person name="Quandt C.A."/>
            <person name="Sperisen C."/>
            <person name="Tritt A."/>
            <person name="Tisserant E."/>
            <person name="Crous P.W."/>
            <person name="Henrissat B."/>
            <person name="Nehls U."/>
            <person name="Egli S."/>
            <person name="Spatafora J.W."/>
            <person name="Grigoriev I.V."/>
            <person name="Martin F.M."/>
        </authorList>
    </citation>
    <scope>NUCLEOTIDE SEQUENCE [LARGE SCALE GENOMIC DNA]</scope>
    <source>
        <strain evidence="1 2">CBS 459.81</strain>
    </source>
</reference>
<gene>
    <name evidence="1" type="ORF">K432DRAFT_132067</name>
</gene>
<accession>A0A8E2JBY6</accession>
<name>A0A8E2JBY6_9PEZI</name>
<organism evidence="1 2">
    <name type="scientific">Lepidopterella palustris CBS 459.81</name>
    <dbReference type="NCBI Taxonomy" id="1314670"/>
    <lineage>
        <taxon>Eukaryota</taxon>
        <taxon>Fungi</taxon>
        <taxon>Dikarya</taxon>
        <taxon>Ascomycota</taxon>
        <taxon>Pezizomycotina</taxon>
        <taxon>Dothideomycetes</taxon>
        <taxon>Pleosporomycetidae</taxon>
        <taxon>Mytilinidiales</taxon>
        <taxon>Argynnaceae</taxon>
        <taxon>Lepidopterella</taxon>
    </lineage>
</organism>
<dbReference type="EMBL" id="KV745164">
    <property type="protein sequence ID" value="OCK76985.1"/>
    <property type="molecule type" value="Genomic_DNA"/>
</dbReference>
<keyword evidence="2" id="KW-1185">Reference proteome</keyword>
<evidence type="ECO:0000313" key="2">
    <source>
        <dbReference type="Proteomes" id="UP000250266"/>
    </source>
</evidence>
<dbReference type="AlphaFoldDB" id="A0A8E2JBY6"/>
<sequence length="55" mass="6418">MRVTMSDDSVVIIQFSVEPLDITYFQQARQVLRTVVPAPGSRTRSWKRMRPRHSS</sequence>
<evidence type="ECO:0000313" key="1">
    <source>
        <dbReference type="EMBL" id="OCK76985.1"/>
    </source>
</evidence>
<protein>
    <submittedName>
        <fullName evidence="1">Uncharacterized protein</fullName>
    </submittedName>
</protein>
<dbReference type="Proteomes" id="UP000250266">
    <property type="component" value="Unassembled WGS sequence"/>
</dbReference>